<feature type="domain" description="TauD/TfdA-like" evidence="9">
    <location>
        <begin position="156"/>
        <end position="400"/>
    </location>
</feature>
<evidence type="ECO:0000313" key="12">
    <source>
        <dbReference type="Proteomes" id="UP001642483"/>
    </source>
</evidence>
<dbReference type="Pfam" id="PF02668">
    <property type="entry name" value="TauD"/>
    <property type="match status" value="1"/>
</dbReference>
<dbReference type="Proteomes" id="UP001642483">
    <property type="component" value="Unassembled WGS sequence"/>
</dbReference>
<dbReference type="InterPro" id="IPR010376">
    <property type="entry name" value="GBBH-like_N"/>
</dbReference>
<evidence type="ECO:0000256" key="4">
    <source>
        <dbReference type="ARBA" id="ARBA00022723"/>
    </source>
</evidence>
<evidence type="ECO:0000259" key="10">
    <source>
        <dbReference type="Pfam" id="PF06155"/>
    </source>
</evidence>
<dbReference type="Pfam" id="PF06155">
    <property type="entry name" value="GBBH-like_N"/>
    <property type="match status" value="1"/>
</dbReference>
<name>A0ABP0H1Z7_CLALP</name>
<dbReference type="InterPro" id="IPR003819">
    <property type="entry name" value="TauD/TfdA-like"/>
</dbReference>
<dbReference type="PANTHER" id="PTHR10696">
    <property type="entry name" value="GAMMA-BUTYROBETAINE HYDROXYLASE-RELATED"/>
    <property type="match status" value="1"/>
</dbReference>
<comment type="similarity">
    <text evidence="3">Belongs to the gamma-BBH/TMLD family.</text>
</comment>
<comment type="pathway">
    <text evidence="2">Amine and polyamine biosynthesis; carnitine biosynthesis.</text>
</comment>
<proteinExistence type="inferred from homology"/>
<evidence type="ECO:0000259" key="9">
    <source>
        <dbReference type="Pfam" id="PF02668"/>
    </source>
</evidence>
<sequence>MMISHPSSPGYQASRWSIDSGVQLTGESKMADYEIRDVQASSHKNIIQVYWEDGHVSRFHSCWLRFNCRCQICKKITVGQHNIDKSDPNFSDQLTIENAEFTKSDVKLTIVRDVIKDHVTYFDANWLREYCYCDQCLRKIITDRQMKFADPRKIPKVDCNELKSDEGTFRMIQKVFDVGFVILTGVSQKEGSVVEIGERLAPIVDQTYGKLFNVIDDPKASKENVASSTIGLPFHTDQCHYERGPGIQMLHAIQFDECVEGGESQLVDMFRVMEIFRKESPADFRVLTRVPIFFSTIDFKRKSPAYIKIRKPVIQLDYDDEVVAFNWNPGTENVVQVHEDDVEPFYRAYRKLSQILVRPELMFQYRLREGDMLFFNNRRMVHARAAYKSNGGTRRLQGTYIDIEELKSKYVVLGHKLGHNVIPPKIGNGCSI</sequence>
<accession>A0ABP0H1Z7</accession>
<feature type="domain" description="Gamma-butyrobetaine hydroxylase-like N-terminal" evidence="10">
    <location>
        <begin position="40"/>
        <end position="100"/>
    </location>
</feature>
<keyword evidence="12" id="KW-1185">Reference proteome</keyword>
<dbReference type="EMBL" id="CAWYQH010000163">
    <property type="protein sequence ID" value="CAK8697398.1"/>
    <property type="molecule type" value="Genomic_DNA"/>
</dbReference>
<keyword evidence="6" id="KW-0223">Dioxygenase</keyword>
<dbReference type="SUPFAM" id="SSF51197">
    <property type="entry name" value="Clavaminate synthase-like"/>
    <property type="match status" value="1"/>
</dbReference>
<evidence type="ECO:0000256" key="5">
    <source>
        <dbReference type="ARBA" id="ARBA00022873"/>
    </source>
</evidence>
<dbReference type="InterPro" id="IPR050411">
    <property type="entry name" value="AlphaKG_dependent_hydroxylases"/>
</dbReference>
<keyword evidence="8" id="KW-0408">Iron</keyword>
<evidence type="ECO:0000313" key="11">
    <source>
        <dbReference type="EMBL" id="CAK8697398.1"/>
    </source>
</evidence>
<evidence type="ECO:0000256" key="8">
    <source>
        <dbReference type="ARBA" id="ARBA00023004"/>
    </source>
</evidence>
<protein>
    <recommendedName>
        <fullName evidence="13">Gamma-butyrobetaine dioxygenase</fullName>
    </recommendedName>
</protein>
<organism evidence="11 12">
    <name type="scientific">Clavelina lepadiformis</name>
    <name type="common">Light-bulb sea squirt</name>
    <name type="synonym">Ascidia lepadiformis</name>
    <dbReference type="NCBI Taxonomy" id="159417"/>
    <lineage>
        <taxon>Eukaryota</taxon>
        <taxon>Metazoa</taxon>
        <taxon>Chordata</taxon>
        <taxon>Tunicata</taxon>
        <taxon>Ascidiacea</taxon>
        <taxon>Aplousobranchia</taxon>
        <taxon>Clavelinidae</taxon>
        <taxon>Clavelina</taxon>
    </lineage>
</organism>
<evidence type="ECO:0008006" key="13">
    <source>
        <dbReference type="Google" id="ProtNLM"/>
    </source>
</evidence>
<dbReference type="Gene3D" id="3.30.2020.30">
    <property type="match status" value="1"/>
</dbReference>
<comment type="cofactor">
    <cofactor evidence="1">
        <name>Fe(2+)</name>
        <dbReference type="ChEBI" id="CHEBI:29033"/>
    </cofactor>
</comment>
<evidence type="ECO:0000256" key="3">
    <source>
        <dbReference type="ARBA" id="ARBA00008654"/>
    </source>
</evidence>
<gene>
    <name evidence="11" type="ORF">CVLEPA_LOCUS30633</name>
</gene>
<evidence type="ECO:0000256" key="7">
    <source>
        <dbReference type="ARBA" id="ARBA00023002"/>
    </source>
</evidence>
<evidence type="ECO:0000256" key="1">
    <source>
        <dbReference type="ARBA" id="ARBA00001954"/>
    </source>
</evidence>
<evidence type="ECO:0000256" key="6">
    <source>
        <dbReference type="ARBA" id="ARBA00022964"/>
    </source>
</evidence>
<dbReference type="Gene3D" id="3.60.130.10">
    <property type="entry name" value="Clavaminate synthase-like"/>
    <property type="match status" value="1"/>
</dbReference>
<comment type="caution">
    <text evidence="11">The sequence shown here is derived from an EMBL/GenBank/DDBJ whole genome shotgun (WGS) entry which is preliminary data.</text>
</comment>
<keyword evidence="7" id="KW-0560">Oxidoreductase</keyword>
<dbReference type="InterPro" id="IPR038492">
    <property type="entry name" value="GBBH-like_N_sf"/>
</dbReference>
<keyword evidence="5" id="KW-0124">Carnitine biosynthesis</keyword>
<reference evidence="11 12" key="1">
    <citation type="submission" date="2024-02" db="EMBL/GenBank/DDBJ databases">
        <authorList>
            <person name="Daric V."/>
            <person name="Darras S."/>
        </authorList>
    </citation>
    <scope>NUCLEOTIDE SEQUENCE [LARGE SCALE GENOMIC DNA]</scope>
</reference>
<keyword evidence="4" id="KW-0479">Metal-binding</keyword>
<dbReference type="InterPro" id="IPR042098">
    <property type="entry name" value="TauD-like_sf"/>
</dbReference>
<evidence type="ECO:0000256" key="2">
    <source>
        <dbReference type="ARBA" id="ARBA00005022"/>
    </source>
</evidence>
<dbReference type="PANTHER" id="PTHR10696:SF25">
    <property type="entry name" value="OXIDOREDUCTASE AIM17-RELATED"/>
    <property type="match status" value="1"/>
</dbReference>